<dbReference type="EMBL" id="FNAN01000030">
    <property type="protein sequence ID" value="SDH17513.1"/>
    <property type="molecule type" value="Genomic_DNA"/>
</dbReference>
<evidence type="ECO:0000313" key="1">
    <source>
        <dbReference type="EMBL" id="SDH17513.1"/>
    </source>
</evidence>
<dbReference type="AlphaFoldDB" id="A0A1G8A9F9"/>
<accession>A0A1G8A9F9</accession>
<dbReference type="RefSeq" id="WP_090157479.1">
    <property type="nucleotide sequence ID" value="NZ_FNAN01000030.1"/>
</dbReference>
<evidence type="ECO:0000313" key="2">
    <source>
        <dbReference type="Proteomes" id="UP000198748"/>
    </source>
</evidence>
<dbReference type="STRING" id="659014.SAMN04487996_13024"/>
<dbReference type="Proteomes" id="UP000198748">
    <property type="component" value="Unassembled WGS sequence"/>
</dbReference>
<dbReference type="OrthoDB" id="893422at2"/>
<proteinExistence type="predicted"/>
<organism evidence="1 2">
    <name type="scientific">Dyadobacter soli</name>
    <dbReference type="NCBI Taxonomy" id="659014"/>
    <lineage>
        <taxon>Bacteria</taxon>
        <taxon>Pseudomonadati</taxon>
        <taxon>Bacteroidota</taxon>
        <taxon>Cytophagia</taxon>
        <taxon>Cytophagales</taxon>
        <taxon>Spirosomataceae</taxon>
        <taxon>Dyadobacter</taxon>
    </lineage>
</organism>
<gene>
    <name evidence="1" type="ORF">SAMN04487996_13024</name>
</gene>
<dbReference type="InterPro" id="IPR019854">
    <property type="entry name" value="Motility-assoc_prot_GldC"/>
</dbReference>
<dbReference type="Pfam" id="PF19937">
    <property type="entry name" value="GldC-like"/>
    <property type="match status" value="1"/>
</dbReference>
<protein>
    <submittedName>
        <fullName evidence="1">Gliding motility-associated protein GldC</fullName>
    </submittedName>
</protein>
<name>A0A1G8A9F9_9BACT</name>
<reference evidence="2" key="1">
    <citation type="submission" date="2016-10" db="EMBL/GenBank/DDBJ databases">
        <authorList>
            <person name="Varghese N."/>
            <person name="Submissions S."/>
        </authorList>
    </citation>
    <scope>NUCLEOTIDE SEQUENCE [LARGE SCALE GENOMIC DNA]</scope>
    <source>
        <strain evidence="2">DSM 25329</strain>
    </source>
</reference>
<dbReference type="NCBIfam" id="TIGR03515">
    <property type="entry name" value="GldC"/>
    <property type="match status" value="1"/>
</dbReference>
<sequence>MKKSEIHFTVELDEKNIPEKIFWDATDNPNEGINDTRAIAIGVWDHYHRGTLKIDLWTKDMEVFEMKRFYIELMSGIADTLLTATNDRSMADMIEGVCDTLSKRLDEEMKAAK</sequence>
<keyword evidence="2" id="KW-1185">Reference proteome</keyword>